<feature type="chain" id="PRO_5034751597" evidence="6">
    <location>
        <begin position="24"/>
        <end position="482"/>
    </location>
</feature>
<keyword evidence="5" id="KW-0325">Glycoprotein</keyword>
<dbReference type="InterPro" id="IPR021109">
    <property type="entry name" value="Peptidase_aspartic_dom_sf"/>
</dbReference>
<feature type="signal peptide" evidence="6">
    <location>
        <begin position="1"/>
        <end position="23"/>
    </location>
</feature>
<dbReference type="PROSITE" id="PS51767">
    <property type="entry name" value="PEPTIDASE_A1"/>
    <property type="match status" value="1"/>
</dbReference>
<dbReference type="GeneID" id="115737114"/>
<dbReference type="Pfam" id="PF14543">
    <property type="entry name" value="TAXi_N"/>
    <property type="match status" value="1"/>
</dbReference>
<name>A0A8B8NST9_9MYRT</name>
<dbReference type="CDD" id="cd05476">
    <property type="entry name" value="pepsin_A_like_plant"/>
    <property type="match status" value="1"/>
</dbReference>
<dbReference type="InterPro" id="IPR001969">
    <property type="entry name" value="Aspartic_peptidase_AS"/>
</dbReference>
<dbReference type="InterPro" id="IPR032861">
    <property type="entry name" value="TAXi_N"/>
</dbReference>
<gene>
    <name evidence="9" type="primary">LOC115737114</name>
</gene>
<comment type="similarity">
    <text evidence="1">Belongs to the peptidase A1 family.</text>
</comment>
<dbReference type="SUPFAM" id="SSF50630">
    <property type="entry name" value="Acid proteases"/>
    <property type="match status" value="1"/>
</dbReference>
<evidence type="ECO:0000256" key="4">
    <source>
        <dbReference type="ARBA" id="ARBA00022801"/>
    </source>
</evidence>
<evidence type="ECO:0000313" key="9">
    <source>
        <dbReference type="RefSeq" id="XP_030524953.1"/>
    </source>
</evidence>
<dbReference type="InterPro" id="IPR033121">
    <property type="entry name" value="PEPTIDASE_A1"/>
</dbReference>
<feature type="domain" description="Peptidase A1" evidence="7">
    <location>
        <begin position="79"/>
        <end position="468"/>
    </location>
</feature>
<evidence type="ECO:0000256" key="2">
    <source>
        <dbReference type="ARBA" id="ARBA00022670"/>
    </source>
</evidence>
<reference evidence="9" key="1">
    <citation type="submission" date="2025-08" db="UniProtKB">
        <authorList>
            <consortium name="RefSeq"/>
        </authorList>
    </citation>
    <scope>IDENTIFICATION</scope>
    <source>
        <tissue evidence="9">Leaf</tissue>
    </source>
</reference>
<dbReference type="FunFam" id="2.40.70.10:FF:000055">
    <property type="entry name" value="Probable aspartyl protease At4g16563"/>
    <property type="match status" value="1"/>
</dbReference>
<dbReference type="GO" id="GO:0004190">
    <property type="term" value="F:aspartic-type endopeptidase activity"/>
    <property type="evidence" value="ECO:0007669"/>
    <property type="project" value="UniProtKB-KW"/>
</dbReference>
<accession>A0A8B8NST9</accession>
<evidence type="ECO:0000256" key="3">
    <source>
        <dbReference type="ARBA" id="ARBA00022750"/>
    </source>
</evidence>
<keyword evidence="6" id="KW-0732">Signal</keyword>
<keyword evidence="8" id="KW-1185">Reference proteome</keyword>
<dbReference type="Proteomes" id="UP000827889">
    <property type="component" value="Chromosome 9"/>
</dbReference>
<sequence length="482" mass="51885">MASSLTLLVYFLVFLCILPVSLSDTLLLPLTHSLSHAHPRFNSTHHLLRATSARSAARFRRHSHLPGQVSVPLSPGSDYTLSLTLHSQPVSLYMDTGSDLVWVPCSPFTCILCDGKPKPTPVALNSSSTSDVSCKSSACRAIHSPLSSSSDLCAMARCPLEEIEISDCAAFPCPQFYYAYGDGSLVGRLKKGVVTLPTSSPPLALRNFTFGCAHTALGEPVGVAGFGRGPLSLPAQLAASSPQLGAQFSYCLVSHSFDADRVRLPSPLILGRYGVKEKSSEGRGGSDFAYTPMLDSPNSPYFYSVGLEGIYVGRRFIPAPENLRRIDGRGDGGVVVDSGTTFTILPSGLFSSVAAEFDRQLGPVNSRRAREAEDKTGLNPCYYVDAGLKVPDVEFRFAGGSGVAMPRGNYFYEFVDGGHKGRRVGCLMMMDGGDEREMGGGPGATLGNYQQQGFEVVYDLEGRRVGFARRQCASMWDSLRQR</sequence>
<dbReference type="PANTHER" id="PTHR47967">
    <property type="entry name" value="OS07G0603500 PROTEIN-RELATED"/>
    <property type="match status" value="1"/>
</dbReference>
<dbReference type="GO" id="GO:0005576">
    <property type="term" value="C:extracellular region"/>
    <property type="evidence" value="ECO:0007669"/>
    <property type="project" value="TreeGrafter"/>
</dbReference>
<keyword evidence="3" id="KW-0064">Aspartyl protease</keyword>
<protein>
    <submittedName>
        <fullName evidence="9">Probable aspartyl protease At4g16563</fullName>
    </submittedName>
</protein>
<organism evidence="8 9">
    <name type="scientific">Rhodamnia argentea</name>
    <dbReference type="NCBI Taxonomy" id="178133"/>
    <lineage>
        <taxon>Eukaryota</taxon>
        <taxon>Viridiplantae</taxon>
        <taxon>Streptophyta</taxon>
        <taxon>Embryophyta</taxon>
        <taxon>Tracheophyta</taxon>
        <taxon>Spermatophyta</taxon>
        <taxon>Magnoliopsida</taxon>
        <taxon>eudicotyledons</taxon>
        <taxon>Gunneridae</taxon>
        <taxon>Pentapetalae</taxon>
        <taxon>rosids</taxon>
        <taxon>malvids</taxon>
        <taxon>Myrtales</taxon>
        <taxon>Myrtaceae</taxon>
        <taxon>Myrtoideae</taxon>
        <taxon>Myrteae</taxon>
        <taxon>Australasian group</taxon>
        <taxon>Rhodamnia</taxon>
    </lineage>
</organism>
<proteinExistence type="inferred from homology"/>
<evidence type="ECO:0000313" key="8">
    <source>
        <dbReference type="Proteomes" id="UP000827889"/>
    </source>
</evidence>
<dbReference type="Pfam" id="PF14541">
    <property type="entry name" value="TAXi_C"/>
    <property type="match status" value="1"/>
</dbReference>
<keyword evidence="4" id="KW-0378">Hydrolase</keyword>
<evidence type="ECO:0000256" key="5">
    <source>
        <dbReference type="ARBA" id="ARBA00023180"/>
    </source>
</evidence>
<dbReference type="OrthoDB" id="2747330at2759"/>
<dbReference type="PANTHER" id="PTHR47967:SF26">
    <property type="entry name" value="PEPTIDASE A1 DOMAIN-CONTAINING PROTEIN"/>
    <property type="match status" value="1"/>
</dbReference>
<keyword evidence="2 9" id="KW-0645">Protease</keyword>
<dbReference type="InterPro" id="IPR034161">
    <property type="entry name" value="Pepsin-like_plant"/>
</dbReference>
<dbReference type="Gene3D" id="2.40.70.10">
    <property type="entry name" value="Acid Proteases"/>
    <property type="match status" value="2"/>
</dbReference>
<dbReference type="RefSeq" id="XP_030524953.1">
    <property type="nucleotide sequence ID" value="XM_030669093.2"/>
</dbReference>
<dbReference type="KEGG" id="rarg:115737114"/>
<evidence type="ECO:0000256" key="1">
    <source>
        <dbReference type="ARBA" id="ARBA00007447"/>
    </source>
</evidence>
<dbReference type="PROSITE" id="PS00141">
    <property type="entry name" value="ASP_PROTEASE"/>
    <property type="match status" value="1"/>
</dbReference>
<dbReference type="GO" id="GO:0006508">
    <property type="term" value="P:proteolysis"/>
    <property type="evidence" value="ECO:0007669"/>
    <property type="project" value="UniProtKB-KW"/>
</dbReference>
<dbReference type="InterPro" id="IPR032799">
    <property type="entry name" value="TAXi_C"/>
</dbReference>
<evidence type="ECO:0000256" key="6">
    <source>
        <dbReference type="SAM" id="SignalP"/>
    </source>
</evidence>
<dbReference type="AlphaFoldDB" id="A0A8B8NST9"/>
<evidence type="ECO:0000259" key="7">
    <source>
        <dbReference type="PROSITE" id="PS51767"/>
    </source>
</evidence>
<dbReference type="InterPro" id="IPR051708">
    <property type="entry name" value="Plant_Aspart_Prot_A1"/>
</dbReference>